<evidence type="ECO:0000259" key="12">
    <source>
        <dbReference type="Pfam" id="PF01225"/>
    </source>
</evidence>
<dbReference type="SUPFAM" id="SSF53623">
    <property type="entry name" value="MurD-like peptide ligases, catalytic domain"/>
    <property type="match status" value="1"/>
</dbReference>
<dbReference type="EMBL" id="NTFH01000008">
    <property type="protein sequence ID" value="PHQ15026.1"/>
    <property type="molecule type" value="Genomic_DNA"/>
</dbReference>
<keyword evidence="3 10" id="KW-0132">Cell division</keyword>
<dbReference type="InterPro" id="IPR051046">
    <property type="entry name" value="MurCDEF_CellWall_CoF430Synth"/>
</dbReference>
<comment type="caution">
    <text evidence="15">The sequence shown here is derived from an EMBL/GenBank/DDBJ whole genome shotgun (WGS) entry which is preliminary data.</text>
</comment>
<dbReference type="NCBIfam" id="TIGR01143">
    <property type="entry name" value="murF"/>
    <property type="match status" value="1"/>
</dbReference>
<dbReference type="GO" id="GO:0005737">
    <property type="term" value="C:cytoplasm"/>
    <property type="evidence" value="ECO:0007669"/>
    <property type="project" value="UniProtKB-SubCell"/>
</dbReference>
<keyword evidence="2 10" id="KW-0436">Ligase</keyword>
<proteinExistence type="inferred from homology"/>
<dbReference type="Proteomes" id="UP000231409">
    <property type="component" value="Unassembled WGS sequence"/>
</dbReference>
<dbReference type="PANTHER" id="PTHR43024">
    <property type="entry name" value="UDP-N-ACETYLMURAMOYL-TRIPEPTIDE--D-ALANYL-D-ALANINE LIGASE"/>
    <property type="match status" value="1"/>
</dbReference>
<evidence type="ECO:0000256" key="5">
    <source>
        <dbReference type="ARBA" id="ARBA00022840"/>
    </source>
</evidence>
<evidence type="ECO:0000256" key="2">
    <source>
        <dbReference type="ARBA" id="ARBA00022598"/>
    </source>
</evidence>
<keyword evidence="8 10" id="KW-0131">Cell cycle</keyword>
<dbReference type="GO" id="GO:0071555">
    <property type="term" value="P:cell wall organization"/>
    <property type="evidence" value="ECO:0007669"/>
    <property type="project" value="UniProtKB-KW"/>
</dbReference>
<evidence type="ECO:0000313" key="16">
    <source>
        <dbReference type="Proteomes" id="UP000231409"/>
    </source>
</evidence>
<protein>
    <recommendedName>
        <fullName evidence="10 11">UDP-N-acetylmuramoyl-tripeptide--D-alanyl-D-alanine ligase</fullName>
        <ecNumber evidence="10 11">6.3.2.10</ecNumber>
    </recommendedName>
    <alternativeName>
        <fullName evidence="10">D-alanyl-D-alanine-adding enzyme</fullName>
    </alternativeName>
</protein>
<dbReference type="SUPFAM" id="SSF53244">
    <property type="entry name" value="MurD-like peptide ligases, peptide-binding domain"/>
    <property type="match status" value="1"/>
</dbReference>
<evidence type="ECO:0000256" key="4">
    <source>
        <dbReference type="ARBA" id="ARBA00022741"/>
    </source>
</evidence>
<dbReference type="InterPro" id="IPR005863">
    <property type="entry name" value="UDP-N-AcMur_synth"/>
</dbReference>
<dbReference type="GO" id="GO:0009252">
    <property type="term" value="P:peptidoglycan biosynthetic process"/>
    <property type="evidence" value="ECO:0007669"/>
    <property type="project" value="UniProtKB-UniRule"/>
</dbReference>
<dbReference type="Pfam" id="PF08245">
    <property type="entry name" value="Mur_ligase_M"/>
    <property type="match status" value="1"/>
</dbReference>
<dbReference type="InterPro" id="IPR036565">
    <property type="entry name" value="Mur-like_cat_sf"/>
</dbReference>
<evidence type="ECO:0000259" key="13">
    <source>
        <dbReference type="Pfam" id="PF02875"/>
    </source>
</evidence>
<evidence type="ECO:0000256" key="10">
    <source>
        <dbReference type="HAMAP-Rule" id="MF_02019"/>
    </source>
</evidence>
<evidence type="ECO:0000256" key="7">
    <source>
        <dbReference type="ARBA" id="ARBA00022984"/>
    </source>
</evidence>
<dbReference type="InterPro" id="IPR004101">
    <property type="entry name" value="Mur_ligase_C"/>
</dbReference>
<organism evidence="15 16">
    <name type="scientific">Marinobacter profundi</name>
    <dbReference type="NCBI Taxonomy" id="2666256"/>
    <lineage>
        <taxon>Bacteria</taxon>
        <taxon>Pseudomonadati</taxon>
        <taxon>Pseudomonadota</taxon>
        <taxon>Gammaproteobacteria</taxon>
        <taxon>Pseudomonadales</taxon>
        <taxon>Marinobacteraceae</taxon>
        <taxon>Marinobacter</taxon>
    </lineage>
</organism>
<keyword evidence="1 10" id="KW-0963">Cytoplasm</keyword>
<comment type="pathway">
    <text evidence="10 11">Cell wall biogenesis; peptidoglycan biosynthesis.</text>
</comment>
<comment type="catalytic activity">
    <reaction evidence="10 11">
        <text>D-alanyl-D-alanine + UDP-N-acetyl-alpha-D-muramoyl-L-alanyl-gamma-D-glutamyl-meso-2,6-diaminopimelate + ATP = UDP-N-acetyl-alpha-D-muramoyl-L-alanyl-gamma-D-glutamyl-meso-2,6-diaminopimeloyl-D-alanyl-D-alanine + ADP + phosphate + H(+)</text>
        <dbReference type="Rhea" id="RHEA:28374"/>
        <dbReference type="ChEBI" id="CHEBI:15378"/>
        <dbReference type="ChEBI" id="CHEBI:30616"/>
        <dbReference type="ChEBI" id="CHEBI:43474"/>
        <dbReference type="ChEBI" id="CHEBI:57822"/>
        <dbReference type="ChEBI" id="CHEBI:61386"/>
        <dbReference type="ChEBI" id="CHEBI:83905"/>
        <dbReference type="ChEBI" id="CHEBI:456216"/>
        <dbReference type="EC" id="6.3.2.10"/>
    </reaction>
</comment>
<comment type="function">
    <text evidence="10 11">Involved in cell wall formation. Catalyzes the final step in the synthesis of UDP-N-acetylmuramoyl-pentapeptide, the precursor of murein.</text>
</comment>
<evidence type="ECO:0000256" key="3">
    <source>
        <dbReference type="ARBA" id="ARBA00022618"/>
    </source>
</evidence>
<keyword evidence="7 10" id="KW-0573">Peptidoglycan synthesis</keyword>
<reference evidence="15 16" key="1">
    <citation type="submission" date="2017-09" db="EMBL/GenBank/DDBJ databases">
        <title>The draft genome sequences of Marinobacter sp. PWS21.</title>
        <authorList>
            <person name="Cao J."/>
        </authorList>
    </citation>
    <scope>NUCLEOTIDE SEQUENCE [LARGE SCALE GENOMIC DNA]</scope>
    <source>
        <strain evidence="15 16">PWS21</strain>
    </source>
</reference>
<evidence type="ECO:0000256" key="9">
    <source>
        <dbReference type="ARBA" id="ARBA00023316"/>
    </source>
</evidence>
<keyword evidence="4 10" id="KW-0547">Nucleotide-binding</keyword>
<evidence type="ECO:0000259" key="14">
    <source>
        <dbReference type="Pfam" id="PF08245"/>
    </source>
</evidence>
<feature type="domain" description="Mur ligase C-terminal" evidence="13">
    <location>
        <begin position="319"/>
        <end position="438"/>
    </location>
</feature>
<keyword evidence="16" id="KW-1185">Reference proteome</keyword>
<name>A0A2G1UKK0_9GAMM</name>
<feature type="binding site" evidence="10">
    <location>
        <begin position="109"/>
        <end position="115"/>
    </location>
    <ligand>
        <name>ATP</name>
        <dbReference type="ChEBI" id="CHEBI:30616"/>
    </ligand>
</feature>
<comment type="subcellular location">
    <subcellularLocation>
        <location evidence="10 11">Cytoplasm</location>
    </subcellularLocation>
</comment>
<feature type="domain" description="Mur ligase central" evidence="14">
    <location>
        <begin position="107"/>
        <end position="296"/>
    </location>
</feature>
<keyword evidence="5 10" id="KW-0067">ATP-binding</keyword>
<dbReference type="RefSeq" id="WP_099614943.1">
    <property type="nucleotide sequence ID" value="NZ_KZ319371.1"/>
</dbReference>
<dbReference type="Gene3D" id="3.90.190.20">
    <property type="entry name" value="Mur ligase, C-terminal domain"/>
    <property type="match status" value="1"/>
</dbReference>
<evidence type="ECO:0000256" key="1">
    <source>
        <dbReference type="ARBA" id="ARBA00022490"/>
    </source>
</evidence>
<sequence length="455" mass="47126">MMRAFSLADAARVLDVPAPELDACYTGVSTDTRAIGPGQLFVALKGDNFDGHRFLAQAAAAGAAGAVVDTVDSTVDLPQILVADTLVALGRLAAANRDESRAGFVAITGSSGKTTVKEMTAAILSRDGETLATRGNLNNHIGVPLTLFGVGPKHRYAVIEMGASGLGEIAYTVAMTRPDVAIITNAGEAHLEGFGSYENIVQAKGEIIDGVPATGLVVLNRDDPAYLQWLQRAGTRHVVSVSTDSGSDADYRAEVITSGPDEQRFRINGPNGWSADIGLALKGAHNVTNALLAVAASRGLGASDRAVKEGLEGLASVKGRLQFLALGPELTVIDDSYNANPASMKAALATLARQPGERIAVLGAMAELGPKSLELHRDVGQVARDLGVDRLLTVGPGCEGYAEGFGAQAQACAGHDEAVERLMKGLSGPVVVLVKGSRSSAMDRVVEGITQKVNN</sequence>
<dbReference type="GO" id="GO:0008766">
    <property type="term" value="F:UDP-N-acetylmuramoylalanyl-D-glutamyl-2,6-diaminopimelate-D-alanyl-D-alanine ligase activity"/>
    <property type="evidence" value="ECO:0007669"/>
    <property type="project" value="RHEA"/>
</dbReference>
<keyword evidence="6 10" id="KW-0133">Cell shape</keyword>
<dbReference type="InterPro" id="IPR000713">
    <property type="entry name" value="Mur_ligase_N"/>
</dbReference>
<dbReference type="GO" id="GO:0008360">
    <property type="term" value="P:regulation of cell shape"/>
    <property type="evidence" value="ECO:0007669"/>
    <property type="project" value="UniProtKB-KW"/>
</dbReference>
<keyword evidence="9 10" id="KW-0961">Cell wall biogenesis/degradation</keyword>
<evidence type="ECO:0000256" key="8">
    <source>
        <dbReference type="ARBA" id="ARBA00023306"/>
    </source>
</evidence>
<evidence type="ECO:0000256" key="11">
    <source>
        <dbReference type="RuleBase" id="RU004136"/>
    </source>
</evidence>
<dbReference type="InterPro" id="IPR035911">
    <property type="entry name" value="MurE/MurF_N"/>
</dbReference>
<gene>
    <name evidence="10" type="primary">murF</name>
    <name evidence="15" type="ORF">CLH61_11870</name>
</gene>
<dbReference type="HAMAP" id="MF_02019">
    <property type="entry name" value="MurF"/>
    <property type="match status" value="1"/>
</dbReference>
<dbReference type="Pfam" id="PF02875">
    <property type="entry name" value="Mur_ligase_C"/>
    <property type="match status" value="1"/>
</dbReference>
<dbReference type="EC" id="6.3.2.10" evidence="10 11"/>
<dbReference type="InterPro" id="IPR036615">
    <property type="entry name" value="Mur_ligase_C_dom_sf"/>
</dbReference>
<dbReference type="Pfam" id="PF01225">
    <property type="entry name" value="Mur_ligase"/>
    <property type="match status" value="1"/>
</dbReference>
<evidence type="ECO:0000313" key="15">
    <source>
        <dbReference type="EMBL" id="PHQ15026.1"/>
    </source>
</evidence>
<dbReference type="GO" id="GO:0051301">
    <property type="term" value="P:cell division"/>
    <property type="evidence" value="ECO:0007669"/>
    <property type="project" value="UniProtKB-KW"/>
</dbReference>
<dbReference type="SUPFAM" id="SSF63418">
    <property type="entry name" value="MurE/MurF N-terminal domain"/>
    <property type="match status" value="1"/>
</dbReference>
<dbReference type="Gene3D" id="3.40.1190.10">
    <property type="entry name" value="Mur-like, catalytic domain"/>
    <property type="match status" value="1"/>
</dbReference>
<dbReference type="InterPro" id="IPR013221">
    <property type="entry name" value="Mur_ligase_cen"/>
</dbReference>
<dbReference type="AlphaFoldDB" id="A0A2G1UKK0"/>
<dbReference type="GO" id="GO:0005524">
    <property type="term" value="F:ATP binding"/>
    <property type="evidence" value="ECO:0007669"/>
    <property type="project" value="UniProtKB-UniRule"/>
</dbReference>
<comment type="similarity">
    <text evidence="10">Belongs to the MurCDEF family. MurF subfamily.</text>
</comment>
<dbReference type="Gene3D" id="3.40.1390.10">
    <property type="entry name" value="MurE/MurF, N-terminal domain"/>
    <property type="match status" value="1"/>
</dbReference>
<feature type="domain" description="Mur ligase N-terminal catalytic" evidence="12">
    <location>
        <begin position="25"/>
        <end position="95"/>
    </location>
</feature>
<accession>A0A2G1UKK0</accession>
<dbReference type="UniPathway" id="UPA00219"/>
<dbReference type="GO" id="GO:0047480">
    <property type="term" value="F:UDP-N-acetylmuramoyl-tripeptide-D-alanyl-D-alanine ligase activity"/>
    <property type="evidence" value="ECO:0007669"/>
    <property type="project" value="UniProtKB-UniRule"/>
</dbReference>
<dbReference type="PANTHER" id="PTHR43024:SF1">
    <property type="entry name" value="UDP-N-ACETYLMURAMOYL-TRIPEPTIDE--D-ALANYL-D-ALANINE LIGASE"/>
    <property type="match status" value="1"/>
</dbReference>
<evidence type="ECO:0000256" key="6">
    <source>
        <dbReference type="ARBA" id="ARBA00022960"/>
    </source>
</evidence>